<dbReference type="InterPro" id="IPR036457">
    <property type="entry name" value="PPM-type-like_dom_sf"/>
</dbReference>
<gene>
    <name evidence="11" type="primary">HAB1</name>
    <name evidence="11" type="ORF">AAHA92_07884</name>
</gene>
<comment type="cofactor">
    <cofactor evidence="1">
        <name>Mn(2+)</name>
        <dbReference type="ChEBI" id="CHEBI:29035"/>
    </cofactor>
</comment>
<keyword evidence="8" id="KW-0464">Manganese</keyword>
<dbReference type="GO" id="GO:0046872">
    <property type="term" value="F:metal ion binding"/>
    <property type="evidence" value="ECO:0007669"/>
    <property type="project" value="UniProtKB-KW"/>
</dbReference>
<evidence type="ECO:0000256" key="4">
    <source>
        <dbReference type="ARBA" id="ARBA00022723"/>
    </source>
</evidence>
<dbReference type="SMART" id="SM00332">
    <property type="entry name" value="PP2Cc"/>
    <property type="match status" value="1"/>
</dbReference>
<keyword evidence="12" id="KW-1185">Reference proteome</keyword>
<dbReference type="GO" id="GO:0004722">
    <property type="term" value="F:protein serine/threonine phosphatase activity"/>
    <property type="evidence" value="ECO:0007669"/>
    <property type="project" value="UniProtKB-EC"/>
</dbReference>
<accession>A0ABD1HMC8</accession>
<dbReference type="FunFam" id="3.60.40.10:FF:000041">
    <property type="entry name" value="Protein phosphatase 2C 51"/>
    <property type="match status" value="1"/>
</dbReference>
<evidence type="ECO:0000259" key="10">
    <source>
        <dbReference type="PROSITE" id="PS51746"/>
    </source>
</evidence>
<keyword evidence="5 9" id="KW-0378">Hydrolase</keyword>
<evidence type="ECO:0000256" key="8">
    <source>
        <dbReference type="ARBA" id="ARBA00023211"/>
    </source>
</evidence>
<evidence type="ECO:0000256" key="3">
    <source>
        <dbReference type="ARBA" id="ARBA00013081"/>
    </source>
</evidence>
<organism evidence="11 12">
    <name type="scientific">Salvia divinorum</name>
    <name type="common">Maria pastora</name>
    <name type="synonym">Diviner's sage</name>
    <dbReference type="NCBI Taxonomy" id="28513"/>
    <lineage>
        <taxon>Eukaryota</taxon>
        <taxon>Viridiplantae</taxon>
        <taxon>Streptophyta</taxon>
        <taxon>Embryophyta</taxon>
        <taxon>Tracheophyta</taxon>
        <taxon>Spermatophyta</taxon>
        <taxon>Magnoliopsida</taxon>
        <taxon>eudicotyledons</taxon>
        <taxon>Gunneridae</taxon>
        <taxon>Pentapetalae</taxon>
        <taxon>asterids</taxon>
        <taxon>lamiids</taxon>
        <taxon>Lamiales</taxon>
        <taxon>Lamiaceae</taxon>
        <taxon>Nepetoideae</taxon>
        <taxon>Mentheae</taxon>
        <taxon>Salviinae</taxon>
        <taxon>Salvia</taxon>
        <taxon>Salvia subgen. Calosphace</taxon>
    </lineage>
</organism>
<feature type="domain" description="PPM-type phosphatase" evidence="10">
    <location>
        <begin position="185"/>
        <end position="489"/>
    </location>
</feature>
<dbReference type="CDD" id="cd00143">
    <property type="entry name" value="PP2Cc"/>
    <property type="match status" value="1"/>
</dbReference>
<dbReference type="InterPro" id="IPR015655">
    <property type="entry name" value="PP2C"/>
</dbReference>
<dbReference type="SUPFAM" id="SSF81606">
    <property type="entry name" value="PP2C-like"/>
    <property type="match status" value="1"/>
</dbReference>
<dbReference type="PROSITE" id="PS01032">
    <property type="entry name" value="PPM_1"/>
    <property type="match status" value="1"/>
</dbReference>
<name>A0ABD1HMC8_SALDI</name>
<evidence type="ECO:0000256" key="1">
    <source>
        <dbReference type="ARBA" id="ARBA00001936"/>
    </source>
</evidence>
<dbReference type="PANTHER" id="PTHR47992">
    <property type="entry name" value="PROTEIN PHOSPHATASE"/>
    <property type="match status" value="1"/>
</dbReference>
<dbReference type="EC" id="3.1.3.16" evidence="3"/>
<dbReference type="InterPro" id="IPR001932">
    <property type="entry name" value="PPM-type_phosphatase-like_dom"/>
</dbReference>
<dbReference type="Gene3D" id="3.60.40.10">
    <property type="entry name" value="PPM-type phosphatase domain"/>
    <property type="match status" value="1"/>
</dbReference>
<dbReference type="Pfam" id="PF00481">
    <property type="entry name" value="PP2C"/>
    <property type="match status" value="1"/>
</dbReference>
<comment type="cofactor">
    <cofactor evidence="2">
        <name>Mg(2+)</name>
        <dbReference type="ChEBI" id="CHEBI:18420"/>
    </cofactor>
</comment>
<comment type="similarity">
    <text evidence="9">Belongs to the PP2C family.</text>
</comment>
<dbReference type="PROSITE" id="PS51746">
    <property type="entry name" value="PPM_2"/>
    <property type="match status" value="1"/>
</dbReference>
<evidence type="ECO:0000256" key="2">
    <source>
        <dbReference type="ARBA" id="ARBA00001946"/>
    </source>
</evidence>
<sequence length="499" mass="54210">MSFELMDSLLLRSEIEVPASLDDENEDSALGDLGSEITSVIFLDSESEESRSGVSSIMAATYEDKNWLHSRSTDIRQPTEDGSLLLVGDPNLDDLSMVNDASSLCGDNVLGLEVKPETPFVDIESSRSAVELISDTSESLSVAVGNEEEIVDGSSLRPSIDVGPLDLGSNGRASRSIFEVSYVPLWGFTSVPGRRTDMEDAVSIVPNFVEIPLQMLVDRPPDGLTSRVTYLTGHFFGVFDGHGGAKVADYCRDRIHPALAEEIEIISTELSDEGDRRGPREELWTRVFTRCCLKVDDEVGGEGGRAPIARETVGSTAIVAIVCTSHIIVANCGDSRAVLCRGREAVALSVDHKPDREDEYARIEAAGGRVFNWDGCRVSGVLAMSRSIGDRYLKSLVIPDPEVTVVPRSRDDECLILASDGLWDEMSNEEACEGARRVLQLWYRNNEAPPPSGRGKGVDPAAQAAAEALTQRALQKGSQDNISVVVLDLKRQRKGRSRP</sequence>
<evidence type="ECO:0000256" key="6">
    <source>
        <dbReference type="ARBA" id="ARBA00022842"/>
    </source>
</evidence>
<evidence type="ECO:0000313" key="11">
    <source>
        <dbReference type="EMBL" id="KAL1557292.1"/>
    </source>
</evidence>
<evidence type="ECO:0000256" key="7">
    <source>
        <dbReference type="ARBA" id="ARBA00022912"/>
    </source>
</evidence>
<evidence type="ECO:0000313" key="12">
    <source>
        <dbReference type="Proteomes" id="UP001567538"/>
    </source>
</evidence>
<keyword evidence="4" id="KW-0479">Metal-binding</keyword>
<reference evidence="11 12" key="1">
    <citation type="submission" date="2024-06" db="EMBL/GenBank/DDBJ databases">
        <title>A chromosome level genome sequence of Diviner's sage (Salvia divinorum).</title>
        <authorList>
            <person name="Ford S.A."/>
            <person name="Ro D.-K."/>
            <person name="Ness R.W."/>
            <person name="Phillips M.A."/>
        </authorList>
    </citation>
    <scope>NUCLEOTIDE SEQUENCE [LARGE SCALE GENOMIC DNA]</scope>
    <source>
        <strain evidence="11">SAF-2024a</strain>
        <tissue evidence="11">Leaf</tissue>
    </source>
</reference>
<protein>
    <recommendedName>
        <fullName evidence="3">protein-serine/threonine phosphatase</fullName>
        <ecNumber evidence="3">3.1.3.16</ecNumber>
    </recommendedName>
</protein>
<dbReference type="InterPro" id="IPR000222">
    <property type="entry name" value="PP2C_BS"/>
</dbReference>
<evidence type="ECO:0000256" key="9">
    <source>
        <dbReference type="RuleBase" id="RU003465"/>
    </source>
</evidence>
<proteinExistence type="inferred from homology"/>
<dbReference type="EMBL" id="JBEAFC010000004">
    <property type="protein sequence ID" value="KAL1557292.1"/>
    <property type="molecule type" value="Genomic_DNA"/>
</dbReference>
<comment type="caution">
    <text evidence="11">The sequence shown here is derived from an EMBL/GenBank/DDBJ whole genome shotgun (WGS) entry which is preliminary data.</text>
</comment>
<dbReference type="Proteomes" id="UP001567538">
    <property type="component" value="Unassembled WGS sequence"/>
</dbReference>
<dbReference type="AlphaFoldDB" id="A0ABD1HMC8"/>
<evidence type="ECO:0000256" key="5">
    <source>
        <dbReference type="ARBA" id="ARBA00022801"/>
    </source>
</evidence>
<keyword evidence="6" id="KW-0460">Magnesium</keyword>
<keyword evidence="7 9" id="KW-0904">Protein phosphatase</keyword>